<gene>
    <name evidence="1" type="ORF">METZ01_LOCUS29992</name>
</gene>
<sequence length="570" mass="66014">MTIKKSHLRPANTVMNLERLGSSYPYRLSFMRILIRRIMKEKWQIERTTFELDKEGYGDAIYEIRTPKKKYSFVVFADFLDPGKRSDRVIADQWDITVALCEGSINQSRLEKLRKNVPLQEKGRLDSKCIVLSRANKSTRNFEYVIGRLASGRQPSLSVIAKVGYLYRTTAVYGSGKFGMADWQKVKSNYQDFSQPFAAEMFTCYLIRQFSIEQADFLAREKSPDTAVSMHIDIKRYIGIGNATGLGMAPFLINHPLLINHWIEIRETALARVFLLGEPNKALLKHFVSLANRAKQHLKEISIDNEQQNSINYKTSKDIALFIEWLELEKYNIKQWTELADHATKNTGIETQELINTILIELHPELTQDLENTPNIEESYELVPEMLITSLRDIIRSRYAWALDVDFTSNHSNAVFWYRSEEKMEPRLGQRNSDPGADREMMVGVARLVRQCYDGINRLDSNNIKLTVAQFVFFHPQYRLIIRRIQTMSKTQYGDIQANLLDEGVLPIHLLRCKLSFFGVGKFDPKSRLWVRNTMFQGAPIQSDIGSNHIDDWFFPIMPFAKQDKGNEHN</sequence>
<proteinExistence type="predicted"/>
<reference evidence="1" key="1">
    <citation type="submission" date="2018-05" db="EMBL/GenBank/DDBJ databases">
        <authorList>
            <person name="Lanie J.A."/>
            <person name="Ng W.-L."/>
            <person name="Kazmierczak K.M."/>
            <person name="Andrzejewski T.M."/>
            <person name="Davidsen T.M."/>
            <person name="Wayne K.J."/>
            <person name="Tettelin H."/>
            <person name="Glass J.I."/>
            <person name="Rusch D."/>
            <person name="Podicherti R."/>
            <person name="Tsui H.-C.T."/>
            <person name="Winkler M.E."/>
        </authorList>
    </citation>
    <scope>NUCLEOTIDE SEQUENCE</scope>
</reference>
<name>A0A381QDS9_9ZZZZ</name>
<accession>A0A381QDS9</accession>
<dbReference type="AlphaFoldDB" id="A0A381QDS9"/>
<evidence type="ECO:0000313" key="1">
    <source>
        <dbReference type="EMBL" id="SUZ77138.1"/>
    </source>
</evidence>
<protein>
    <submittedName>
        <fullName evidence="1">Uncharacterized protein</fullName>
    </submittedName>
</protein>
<organism evidence="1">
    <name type="scientific">marine metagenome</name>
    <dbReference type="NCBI Taxonomy" id="408172"/>
    <lineage>
        <taxon>unclassified sequences</taxon>
        <taxon>metagenomes</taxon>
        <taxon>ecological metagenomes</taxon>
    </lineage>
</organism>
<dbReference type="EMBL" id="UINC01001305">
    <property type="protein sequence ID" value="SUZ77138.1"/>
    <property type="molecule type" value="Genomic_DNA"/>
</dbReference>